<feature type="transmembrane region" description="Helical" evidence="1">
    <location>
        <begin position="12"/>
        <end position="31"/>
    </location>
</feature>
<evidence type="ECO:0000313" key="3">
    <source>
        <dbReference type="Proteomes" id="UP000193411"/>
    </source>
</evidence>
<proteinExistence type="predicted"/>
<dbReference type="Proteomes" id="UP000193411">
    <property type="component" value="Unassembled WGS sequence"/>
</dbReference>
<dbReference type="AlphaFoldDB" id="A0A1Y2H6R5"/>
<gene>
    <name evidence="2" type="ORF">BCR44DRAFT_1326009</name>
</gene>
<accession>A0A1Y2H6R5</accession>
<dbReference type="EMBL" id="MCFL01000092">
    <property type="protein sequence ID" value="ORZ30276.1"/>
    <property type="molecule type" value="Genomic_DNA"/>
</dbReference>
<name>A0A1Y2H6R5_9FUNG</name>
<evidence type="ECO:0000256" key="1">
    <source>
        <dbReference type="SAM" id="Phobius"/>
    </source>
</evidence>
<keyword evidence="3" id="KW-1185">Reference proteome</keyword>
<keyword evidence="1" id="KW-0812">Transmembrane</keyword>
<keyword evidence="1" id="KW-1133">Transmembrane helix</keyword>
<organism evidence="2 3">
    <name type="scientific">Catenaria anguillulae PL171</name>
    <dbReference type="NCBI Taxonomy" id="765915"/>
    <lineage>
        <taxon>Eukaryota</taxon>
        <taxon>Fungi</taxon>
        <taxon>Fungi incertae sedis</taxon>
        <taxon>Blastocladiomycota</taxon>
        <taxon>Blastocladiomycetes</taxon>
        <taxon>Blastocladiales</taxon>
        <taxon>Catenariaceae</taxon>
        <taxon>Catenaria</taxon>
    </lineage>
</organism>
<feature type="transmembrane region" description="Helical" evidence="1">
    <location>
        <begin position="51"/>
        <end position="70"/>
    </location>
</feature>
<protein>
    <submittedName>
        <fullName evidence="2">Uncharacterized protein</fullName>
    </submittedName>
</protein>
<comment type="caution">
    <text evidence="2">The sequence shown here is derived from an EMBL/GenBank/DDBJ whole genome shotgun (WGS) entry which is preliminary data.</text>
</comment>
<reference evidence="2 3" key="1">
    <citation type="submission" date="2016-07" db="EMBL/GenBank/DDBJ databases">
        <title>Pervasive Adenine N6-methylation of Active Genes in Fungi.</title>
        <authorList>
            <consortium name="DOE Joint Genome Institute"/>
            <person name="Mondo S.J."/>
            <person name="Dannebaum R.O."/>
            <person name="Kuo R.C."/>
            <person name="Labutti K."/>
            <person name="Haridas S."/>
            <person name="Kuo A."/>
            <person name="Salamov A."/>
            <person name="Ahrendt S.R."/>
            <person name="Lipzen A."/>
            <person name="Sullivan W."/>
            <person name="Andreopoulos W.B."/>
            <person name="Clum A."/>
            <person name="Lindquist E."/>
            <person name="Daum C."/>
            <person name="Ramamoorthy G.K."/>
            <person name="Gryganskyi A."/>
            <person name="Culley D."/>
            <person name="Magnuson J.K."/>
            <person name="James T.Y."/>
            <person name="O'Malley M.A."/>
            <person name="Stajich J.E."/>
            <person name="Spatafora J.W."/>
            <person name="Visel A."/>
            <person name="Grigoriev I.V."/>
        </authorList>
    </citation>
    <scope>NUCLEOTIDE SEQUENCE [LARGE SCALE GENOMIC DNA]</scope>
    <source>
        <strain evidence="2 3">PL171</strain>
    </source>
</reference>
<sequence length="112" mass="12709">MSVNFIFTRAYILARLPFSLFVDLTVVSPSLFGYPLFPRSFFISLRTPSNLFSVACLTPPLLLFFLPFLISRFKPVRFLLVLVSILCPPPPPRPRPPTLLLDFLFVAVLFCG</sequence>
<keyword evidence="1" id="KW-0472">Membrane</keyword>
<evidence type="ECO:0000313" key="2">
    <source>
        <dbReference type="EMBL" id="ORZ30276.1"/>
    </source>
</evidence>